<reference evidence="6 7" key="1">
    <citation type="submission" date="2019-03" db="EMBL/GenBank/DDBJ databases">
        <title>Genomic Encyclopedia of Type Strains, Phase IV (KMG-IV): sequencing the most valuable type-strain genomes for metagenomic binning, comparative biology and taxonomic classification.</title>
        <authorList>
            <person name="Goeker M."/>
        </authorList>
    </citation>
    <scope>NUCLEOTIDE SEQUENCE [LARGE SCALE GENOMIC DNA]</scope>
    <source>
        <strain evidence="6 7">DSM 45707</strain>
    </source>
</reference>
<dbReference type="InterPro" id="IPR002734">
    <property type="entry name" value="RibDG_C"/>
</dbReference>
<dbReference type="GO" id="GO:0008835">
    <property type="term" value="F:diaminohydroxyphosphoribosylaminopyrimidine deaminase activity"/>
    <property type="evidence" value="ECO:0007669"/>
    <property type="project" value="InterPro"/>
</dbReference>
<dbReference type="PANTHER" id="PTHR38011:SF7">
    <property type="entry name" value="2,5-DIAMINO-6-RIBOSYLAMINO-4(3H)-PYRIMIDINONE 5'-PHOSPHATE REDUCTASE"/>
    <property type="match status" value="1"/>
</dbReference>
<evidence type="ECO:0000313" key="6">
    <source>
        <dbReference type="EMBL" id="TCS95444.1"/>
    </source>
</evidence>
<proteinExistence type="predicted"/>
<dbReference type="EC" id="1.1.1.193" evidence="2"/>
<dbReference type="InterPro" id="IPR050765">
    <property type="entry name" value="Riboflavin_Biosynth_HTPR"/>
</dbReference>
<sequence>MLKYEHEHTKQMALGYHKRTGFPFVTLKTAMTLDGKIATSTGDSKWVTNELSRENVHYMRHWNDGIMVGIGTVLKDRPSLTTRLSEGGGKNPTRIVADSLLRIPLDTPLVTTTEEAPTWVFCTDAAAPEKEKQLVEHGVKVIRTGSGPHVDLVKAMKYLGENGITSVLLEGGGQLNWSVLEASLIQKVVTFIAPKLLGGKESITPISGQGFERMGLAVPLKDVTVQRFREDICITGYLS</sequence>
<dbReference type="GO" id="GO:0008703">
    <property type="term" value="F:5-amino-6-(5-phosphoribosylamino)uracil reductase activity"/>
    <property type="evidence" value="ECO:0007669"/>
    <property type="project" value="UniProtKB-EC"/>
</dbReference>
<keyword evidence="3" id="KW-0521">NADP</keyword>
<organism evidence="6 7">
    <name type="scientific">Hazenella coriacea</name>
    <dbReference type="NCBI Taxonomy" id="1179467"/>
    <lineage>
        <taxon>Bacteria</taxon>
        <taxon>Bacillati</taxon>
        <taxon>Bacillota</taxon>
        <taxon>Bacilli</taxon>
        <taxon>Bacillales</taxon>
        <taxon>Thermoactinomycetaceae</taxon>
        <taxon>Hazenella</taxon>
    </lineage>
</organism>
<keyword evidence="4" id="KW-0560">Oxidoreductase</keyword>
<feature type="domain" description="Bacterial bifunctional deaminase-reductase C-terminal" evidence="5">
    <location>
        <begin position="23"/>
        <end position="233"/>
    </location>
</feature>
<gene>
    <name evidence="6" type="ORF">EDD58_10213</name>
</gene>
<dbReference type="GO" id="GO:0009231">
    <property type="term" value="P:riboflavin biosynthetic process"/>
    <property type="evidence" value="ECO:0007669"/>
    <property type="project" value="UniProtKB-UniPathway"/>
</dbReference>
<dbReference type="UniPathway" id="UPA00275">
    <property type="reaction ID" value="UER00402"/>
</dbReference>
<dbReference type="SUPFAM" id="SSF53597">
    <property type="entry name" value="Dihydrofolate reductase-like"/>
    <property type="match status" value="1"/>
</dbReference>
<dbReference type="Gene3D" id="3.40.430.10">
    <property type="entry name" value="Dihydrofolate Reductase, subunit A"/>
    <property type="match status" value="1"/>
</dbReference>
<dbReference type="EMBL" id="SMAG01000002">
    <property type="protein sequence ID" value="TCS95444.1"/>
    <property type="molecule type" value="Genomic_DNA"/>
</dbReference>
<dbReference type="InterPro" id="IPR004794">
    <property type="entry name" value="Eubact_RibD"/>
</dbReference>
<protein>
    <recommendedName>
        <fullName evidence="2">5-amino-6-(5-phosphoribosylamino)uracil reductase</fullName>
        <ecNumber evidence="2">1.1.1.193</ecNumber>
    </recommendedName>
</protein>
<dbReference type="InterPro" id="IPR011549">
    <property type="entry name" value="RibD_C"/>
</dbReference>
<name>A0A4R3LAY2_9BACL</name>
<evidence type="ECO:0000259" key="5">
    <source>
        <dbReference type="Pfam" id="PF01872"/>
    </source>
</evidence>
<dbReference type="GO" id="GO:0050661">
    <property type="term" value="F:NADP binding"/>
    <property type="evidence" value="ECO:0007669"/>
    <property type="project" value="InterPro"/>
</dbReference>
<dbReference type="InterPro" id="IPR024072">
    <property type="entry name" value="DHFR-like_dom_sf"/>
</dbReference>
<dbReference type="OrthoDB" id="9800865at2"/>
<evidence type="ECO:0000313" key="7">
    <source>
        <dbReference type="Proteomes" id="UP000294937"/>
    </source>
</evidence>
<dbReference type="Pfam" id="PF01872">
    <property type="entry name" value="RibD_C"/>
    <property type="match status" value="1"/>
</dbReference>
<comment type="caution">
    <text evidence="6">The sequence shown here is derived from an EMBL/GenBank/DDBJ whole genome shotgun (WGS) entry which is preliminary data.</text>
</comment>
<keyword evidence="7" id="KW-1185">Reference proteome</keyword>
<evidence type="ECO:0000256" key="3">
    <source>
        <dbReference type="ARBA" id="ARBA00022857"/>
    </source>
</evidence>
<dbReference type="PANTHER" id="PTHR38011">
    <property type="entry name" value="DIHYDROFOLATE REDUCTASE FAMILY PROTEIN (AFU_ORTHOLOGUE AFUA_8G06820)"/>
    <property type="match status" value="1"/>
</dbReference>
<evidence type="ECO:0000256" key="1">
    <source>
        <dbReference type="ARBA" id="ARBA00004910"/>
    </source>
</evidence>
<dbReference type="Proteomes" id="UP000294937">
    <property type="component" value="Unassembled WGS sequence"/>
</dbReference>
<evidence type="ECO:0000256" key="2">
    <source>
        <dbReference type="ARBA" id="ARBA00013173"/>
    </source>
</evidence>
<dbReference type="NCBIfam" id="TIGR00326">
    <property type="entry name" value="eubact_ribD"/>
    <property type="match status" value="1"/>
</dbReference>
<accession>A0A4R3LAY2</accession>
<dbReference type="AlphaFoldDB" id="A0A4R3LAY2"/>
<evidence type="ECO:0000256" key="4">
    <source>
        <dbReference type="ARBA" id="ARBA00023002"/>
    </source>
</evidence>
<comment type="pathway">
    <text evidence="1">Cofactor biosynthesis; riboflavin biosynthesis; 5-amino-6-(D-ribitylamino)uracil from GTP: step 3/4.</text>
</comment>
<dbReference type="NCBIfam" id="TIGR00227">
    <property type="entry name" value="ribD_Cterm"/>
    <property type="match status" value="1"/>
</dbReference>